<dbReference type="AlphaFoldDB" id="A0A3N4HBC5"/>
<feature type="compositionally biased region" description="Low complexity" evidence="1">
    <location>
        <begin position="15"/>
        <end position="24"/>
    </location>
</feature>
<protein>
    <submittedName>
        <fullName evidence="2">Uncharacterized protein</fullName>
    </submittedName>
</protein>
<feature type="region of interest" description="Disordered" evidence="1">
    <location>
        <begin position="1"/>
        <end position="150"/>
    </location>
</feature>
<keyword evidence="3" id="KW-1185">Reference proteome</keyword>
<feature type="compositionally biased region" description="Low complexity" evidence="1">
    <location>
        <begin position="32"/>
        <end position="50"/>
    </location>
</feature>
<feature type="compositionally biased region" description="Basic residues" evidence="1">
    <location>
        <begin position="137"/>
        <end position="150"/>
    </location>
</feature>
<name>A0A3N4HBC5_ASCIM</name>
<organism evidence="2 3">
    <name type="scientific">Ascobolus immersus RN42</name>
    <dbReference type="NCBI Taxonomy" id="1160509"/>
    <lineage>
        <taxon>Eukaryota</taxon>
        <taxon>Fungi</taxon>
        <taxon>Dikarya</taxon>
        <taxon>Ascomycota</taxon>
        <taxon>Pezizomycotina</taxon>
        <taxon>Pezizomycetes</taxon>
        <taxon>Pezizales</taxon>
        <taxon>Ascobolaceae</taxon>
        <taxon>Ascobolus</taxon>
    </lineage>
</organism>
<accession>A0A3N4HBC5</accession>
<dbReference type="Proteomes" id="UP000275078">
    <property type="component" value="Unassembled WGS sequence"/>
</dbReference>
<evidence type="ECO:0000256" key="1">
    <source>
        <dbReference type="SAM" id="MobiDB-lite"/>
    </source>
</evidence>
<dbReference type="OrthoDB" id="5209158at2759"/>
<gene>
    <name evidence="2" type="ORF">BJ508DRAFT_419795</name>
</gene>
<evidence type="ECO:0000313" key="3">
    <source>
        <dbReference type="Proteomes" id="UP000275078"/>
    </source>
</evidence>
<proteinExistence type="predicted"/>
<evidence type="ECO:0000313" key="2">
    <source>
        <dbReference type="EMBL" id="RPA71759.1"/>
    </source>
</evidence>
<sequence length="150" mass="16184">MPVDAMAPIPENRPAATTTTANTTSDTPLNPSTSRHSASSSIDSNASSTANHDTGFPEPFSLERNTTLKHPDAISDPDADMATLIISSKHHKRVPHPHLNKHPHLLKKRENGMGAGEGDGVFGEEGEGEMPEEKKEGKLKKVVHKLSCRH</sequence>
<feature type="compositionally biased region" description="Basic residues" evidence="1">
    <location>
        <begin position="88"/>
        <end position="107"/>
    </location>
</feature>
<dbReference type="EMBL" id="ML119901">
    <property type="protein sequence ID" value="RPA71759.1"/>
    <property type="molecule type" value="Genomic_DNA"/>
</dbReference>
<reference evidence="2 3" key="1">
    <citation type="journal article" date="2018" name="Nat. Ecol. Evol.">
        <title>Pezizomycetes genomes reveal the molecular basis of ectomycorrhizal truffle lifestyle.</title>
        <authorList>
            <person name="Murat C."/>
            <person name="Payen T."/>
            <person name="Noel B."/>
            <person name="Kuo A."/>
            <person name="Morin E."/>
            <person name="Chen J."/>
            <person name="Kohler A."/>
            <person name="Krizsan K."/>
            <person name="Balestrini R."/>
            <person name="Da Silva C."/>
            <person name="Montanini B."/>
            <person name="Hainaut M."/>
            <person name="Levati E."/>
            <person name="Barry K.W."/>
            <person name="Belfiori B."/>
            <person name="Cichocki N."/>
            <person name="Clum A."/>
            <person name="Dockter R.B."/>
            <person name="Fauchery L."/>
            <person name="Guy J."/>
            <person name="Iotti M."/>
            <person name="Le Tacon F."/>
            <person name="Lindquist E.A."/>
            <person name="Lipzen A."/>
            <person name="Malagnac F."/>
            <person name="Mello A."/>
            <person name="Molinier V."/>
            <person name="Miyauchi S."/>
            <person name="Poulain J."/>
            <person name="Riccioni C."/>
            <person name="Rubini A."/>
            <person name="Sitrit Y."/>
            <person name="Splivallo R."/>
            <person name="Traeger S."/>
            <person name="Wang M."/>
            <person name="Zifcakova L."/>
            <person name="Wipf D."/>
            <person name="Zambonelli A."/>
            <person name="Paolocci F."/>
            <person name="Nowrousian M."/>
            <person name="Ottonello S."/>
            <person name="Baldrian P."/>
            <person name="Spatafora J.W."/>
            <person name="Henrissat B."/>
            <person name="Nagy L.G."/>
            <person name="Aury J.M."/>
            <person name="Wincker P."/>
            <person name="Grigoriev I.V."/>
            <person name="Bonfante P."/>
            <person name="Martin F.M."/>
        </authorList>
    </citation>
    <scope>NUCLEOTIDE SEQUENCE [LARGE SCALE GENOMIC DNA]</scope>
    <source>
        <strain evidence="2 3">RN42</strain>
    </source>
</reference>